<dbReference type="InterPro" id="IPR058031">
    <property type="entry name" value="AAA_lid_NorR"/>
</dbReference>
<dbReference type="Pfam" id="PF00158">
    <property type="entry name" value="Sigma54_activat"/>
    <property type="match status" value="1"/>
</dbReference>
<dbReference type="SUPFAM" id="SSF46689">
    <property type="entry name" value="Homeodomain-like"/>
    <property type="match status" value="1"/>
</dbReference>
<dbReference type="InterPro" id="IPR002197">
    <property type="entry name" value="HTH_Fis"/>
</dbReference>
<keyword evidence="4" id="KW-0238">DNA-binding</keyword>
<dbReference type="SMART" id="SM00382">
    <property type="entry name" value="AAA"/>
    <property type="match status" value="1"/>
</dbReference>
<dbReference type="InterPro" id="IPR027417">
    <property type="entry name" value="P-loop_NTPase"/>
</dbReference>
<dbReference type="Pfam" id="PF02954">
    <property type="entry name" value="HTH_8"/>
    <property type="match status" value="1"/>
</dbReference>
<dbReference type="RefSeq" id="WP_204701602.1">
    <property type="nucleotide sequence ID" value="NZ_JAFBDQ010000007.1"/>
</dbReference>
<dbReference type="SUPFAM" id="SSF52540">
    <property type="entry name" value="P-loop containing nucleoside triphosphate hydrolases"/>
    <property type="match status" value="1"/>
</dbReference>
<dbReference type="PANTHER" id="PTHR32071">
    <property type="entry name" value="TRANSCRIPTIONAL REGULATORY PROTEIN"/>
    <property type="match status" value="1"/>
</dbReference>
<dbReference type="Pfam" id="PF13426">
    <property type="entry name" value="PAS_9"/>
    <property type="match status" value="2"/>
</dbReference>
<evidence type="ECO:0000259" key="7">
    <source>
        <dbReference type="PROSITE" id="PS50045"/>
    </source>
</evidence>
<evidence type="ECO:0000256" key="3">
    <source>
        <dbReference type="ARBA" id="ARBA00023015"/>
    </source>
</evidence>
<dbReference type="Gene3D" id="3.40.50.300">
    <property type="entry name" value="P-loop containing nucleotide triphosphate hydrolases"/>
    <property type="match status" value="1"/>
</dbReference>
<dbReference type="Gene3D" id="1.10.10.60">
    <property type="entry name" value="Homeodomain-like"/>
    <property type="match status" value="1"/>
</dbReference>
<dbReference type="PROSITE" id="PS00688">
    <property type="entry name" value="SIGMA54_INTERACT_3"/>
    <property type="match status" value="1"/>
</dbReference>
<evidence type="ECO:0000259" key="8">
    <source>
        <dbReference type="PROSITE" id="PS50112"/>
    </source>
</evidence>
<keyword evidence="5" id="KW-0804">Transcription</keyword>
<keyword evidence="3" id="KW-0805">Transcription regulation</keyword>
<dbReference type="InterPro" id="IPR003593">
    <property type="entry name" value="AAA+_ATPase"/>
</dbReference>
<organism evidence="9 10">
    <name type="scientific">Halanaerobacter jeridensis</name>
    <dbReference type="NCBI Taxonomy" id="706427"/>
    <lineage>
        <taxon>Bacteria</taxon>
        <taxon>Bacillati</taxon>
        <taxon>Bacillota</taxon>
        <taxon>Clostridia</taxon>
        <taxon>Halanaerobiales</taxon>
        <taxon>Halobacteroidaceae</taxon>
        <taxon>Halanaerobacter</taxon>
    </lineage>
</organism>
<protein>
    <submittedName>
        <fullName evidence="9">PAS domain S-box-containing protein</fullName>
    </submittedName>
</protein>
<dbReference type="Proteomes" id="UP000774000">
    <property type="component" value="Unassembled WGS sequence"/>
</dbReference>
<dbReference type="GO" id="GO:0005524">
    <property type="term" value="F:ATP binding"/>
    <property type="evidence" value="ECO:0007669"/>
    <property type="project" value="UniProtKB-KW"/>
</dbReference>
<keyword evidence="10" id="KW-1185">Reference proteome</keyword>
<dbReference type="InterPro" id="IPR000014">
    <property type="entry name" value="PAS"/>
</dbReference>
<dbReference type="SUPFAM" id="SSF55785">
    <property type="entry name" value="PYP-like sensor domain (PAS domain)"/>
    <property type="match status" value="2"/>
</dbReference>
<dbReference type="InterPro" id="IPR025662">
    <property type="entry name" value="Sigma_54_int_dom_ATP-bd_1"/>
</dbReference>
<evidence type="ECO:0000256" key="1">
    <source>
        <dbReference type="ARBA" id="ARBA00022741"/>
    </source>
</evidence>
<dbReference type="InterPro" id="IPR035965">
    <property type="entry name" value="PAS-like_dom_sf"/>
</dbReference>
<dbReference type="SMART" id="SM00091">
    <property type="entry name" value="PAS"/>
    <property type="match status" value="2"/>
</dbReference>
<dbReference type="NCBIfam" id="TIGR00229">
    <property type="entry name" value="sensory_box"/>
    <property type="match status" value="2"/>
</dbReference>
<dbReference type="InterPro" id="IPR002078">
    <property type="entry name" value="Sigma_54_int"/>
</dbReference>
<evidence type="ECO:0000256" key="6">
    <source>
        <dbReference type="SAM" id="Coils"/>
    </source>
</evidence>
<accession>A0A938XPM8</accession>
<feature type="domain" description="PAS" evidence="8">
    <location>
        <begin position="131"/>
        <end position="182"/>
    </location>
</feature>
<evidence type="ECO:0000313" key="10">
    <source>
        <dbReference type="Proteomes" id="UP000774000"/>
    </source>
</evidence>
<evidence type="ECO:0000256" key="2">
    <source>
        <dbReference type="ARBA" id="ARBA00022840"/>
    </source>
</evidence>
<dbReference type="GO" id="GO:0043565">
    <property type="term" value="F:sequence-specific DNA binding"/>
    <property type="evidence" value="ECO:0007669"/>
    <property type="project" value="InterPro"/>
</dbReference>
<dbReference type="Gene3D" id="1.10.8.60">
    <property type="match status" value="1"/>
</dbReference>
<gene>
    <name evidence="9" type="ORF">JOC47_001678</name>
</gene>
<proteinExistence type="predicted"/>
<dbReference type="InterPro" id="IPR025943">
    <property type="entry name" value="Sigma_54_int_dom_ATP-bd_2"/>
</dbReference>
<dbReference type="InterPro" id="IPR009057">
    <property type="entry name" value="Homeodomain-like_sf"/>
</dbReference>
<keyword evidence="6" id="KW-0175">Coiled coil</keyword>
<dbReference type="PROSITE" id="PS50112">
    <property type="entry name" value="PAS"/>
    <property type="match status" value="1"/>
</dbReference>
<dbReference type="FunFam" id="3.40.50.300:FF:000006">
    <property type="entry name" value="DNA-binding transcriptional regulator NtrC"/>
    <property type="match status" value="1"/>
</dbReference>
<comment type="caution">
    <text evidence="9">The sequence shown here is derived from an EMBL/GenBank/DDBJ whole genome shotgun (WGS) entry which is preliminary data.</text>
</comment>
<feature type="coiled-coil region" evidence="6">
    <location>
        <begin position="230"/>
        <end position="264"/>
    </location>
</feature>
<evidence type="ECO:0000313" key="9">
    <source>
        <dbReference type="EMBL" id="MBM7556827.1"/>
    </source>
</evidence>
<dbReference type="InterPro" id="IPR025944">
    <property type="entry name" value="Sigma_54_int_dom_CS"/>
</dbReference>
<dbReference type="Gene3D" id="3.30.450.20">
    <property type="entry name" value="PAS domain"/>
    <property type="match status" value="2"/>
</dbReference>
<name>A0A938XPM8_9FIRM</name>
<dbReference type="PROSITE" id="PS50045">
    <property type="entry name" value="SIGMA54_INTERACT_4"/>
    <property type="match status" value="1"/>
</dbReference>
<feature type="domain" description="Sigma-54 factor interaction" evidence="7">
    <location>
        <begin position="271"/>
        <end position="501"/>
    </location>
</feature>
<dbReference type="CDD" id="cd00130">
    <property type="entry name" value="PAS"/>
    <property type="match status" value="2"/>
</dbReference>
<dbReference type="AlphaFoldDB" id="A0A938XPM8"/>
<evidence type="ECO:0000256" key="5">
    <source>
        <dbReference type="ARBA" id="ARBA00023163"/>
    </source>
</evidence>
<sequence length="590" mass="66934">MDLSQFENKQEIWNWLQAIADSVYNCIIAIGTDAQIILINEASEDLLDTNKEEVLGTHIKDVIPETGLTEVLDKKISETGQRLQLSQQNKEIYSNRTPITFKGKVVGAIAVFQDINDIQAVRDELRDTRHELNVLDTMLNEAYEAIVIVDEDGYITKFNRAYEEFLGIKEENVLGEHVTDIIENTRMHKVIKTGEKEIGHLQKIEGNEMVCSRIPIEEGNEIIGAIGKVLFKDLKELRALAQRLEGLENQLNHYKNEIKRLEEAKYSFDNILTQNKKMKYLKKLAKEAAESKSTVLIQGESGTGKELFAHAIHKASYRKYGAFIRVNCAAIPENLLESELFGYEEGSFTGAVEGGKPGKFELAQEGTIFLDEIGTMPKNMQVKLLRVLQEREVQRIGSNQVIDLDVRVIAATNENLEKQVREGEFRKDLYYRLNVINLAIPPLRERRGDIPMLARSIIADLAHELNLEPKKLDPQTIELLKNYDWPGNVRELHNFMERCLNLADGKVILPRHLPAVVTQETLETSDDGSELGIEEHDLNEIVVQSEMKAIKNALNKTEGNKTEAAKLLGIHRTSLYQKISRYGIDDSIFS</sequence>
<dbReference type="PROSITE" id="PS00675">
    <property type="entry name" value="SIGMA54_INTERACT_1"/>
    <property type="match status" value="1"/>
</dbReference>
<dbReference type="PRINTS" id="PR01590">
    <property type="entry name" value="HTHFIS"/>
</dbReference>
<dbReference type="EMBL" id="JAFBDQ010000007">
    <property type="protein sequence ID" value="MBM7556827.1"/>
    <property type="molecule type" value="Genomic_DNA"/>
</dbReference>
<keyword evidence="2" id="KW-0067">ATP-binding</keyword>
<dbReference type="CDD" id="cd00009">
    <property type="entry name" value="AAA"/>
    <property type="match status" value="1"/>
</dbReference>
<reference evidence="9" key="1">
    <citation type="submission" date="2021-01" db="EMBL/GenBank/DDBJ databases">
        <title>Genomic Encyclopedia of Type Strains, Phase IV (KMG-IV): sequencing the most valuable type-strain genomes for metagenomic binning, comparative biology and taxonomic classification.</title>
        <authorList>
            <person name="Goeker M."/>
        </authorList>
    </citation>
    <scope>NUCLEOTIDE SEQUENCE</scope>
    <source>
        <strain evidence="9">DSM 23230</strain>
    </source>
</reference>
<keyword evidence="1" id="KW-0547">Nucleotide-binding</keyword>
<evidence type="ECO:0000256" key="4">
    <source>
        <dbReference type="ARBA" id="ARBA00023125"/>
    </source>
</evidence>
<dbReference type="PANTHER" id="PTHR32071:SF57">
    <property type="entry name" value="C4-DICARBOXYLATE TRANSPORT TRANSCRIPTIONAL REGULATORY PROTEIN DCTD"/>
    <property type="match status" value="1"/>
</dbReference>
<dbReference type="GO" id="GO:0006355">
    <property type="term" value="P:regulation of DNA-templated transcription"/>
    <property type="evidence" value="ECO:0007669"/>
    <property type="project" value="InterPro"/>
</dbReference>
<dbReference type="Pfam" id="PF25601">
    <property type="entry name" value="AAA_lid_14"/>
    <property type="match status" value="1"/>
</dbReference>
<dbReference type="PROSITE" id="PS00676">
    <property type="entry name" value="SIGMA54_INTERACT_2"/>
    <property type="match status" value="1"/>
</dbReference>